<keyword evidence="2" id="KW-0805">Transcription regulation</keyword>
<evidence type="ECO:0000313" key="6">
    <source>
        <dbReference type="Proteomes" id="UP001204524"/>
    </source>
</evidence>
<dbReference type="Proteomes" id="UP001204524">
    <property type="component" value="Unassembled WGS sequence"/>
</dbReference>
<reference evidence="5 6" key="1">
    <citation type="submission" date="2022-06" db="EMBL/GenBank/DDBJ databases">
        <authorList>
            <person name="So Y."/>
        </authorList>
    </citation>
    <scope>NUCLEOTIDE SEQUENCE [LARGE SCALE GENOMIC DNA]</scope>
    <source>
        <strain evidence="5 6">STR3</strain>
    </source>
</reference>
<dbReference type="InterPro" id="IPR005650">
    <property type="entry name" value="BlaI_family"/>
</dbReference>
<dbReference type="EMBL" id="JANARS010000010">
    <property type="protein sequence ID" value="MCP3423912.1"/>
    <property type="molecule type" value="Genomic_DNA"/>
</dbReference>
<evidence type="ECO:0000256" key="3">
    <source>
        <dbReference type="ARBA" id="ARBA00023125"/>
    </source>
</evidence>
<comment type="caution">
    <text evidence="5">The sequence shown here is derived from an EMBL/GenBank/DDBJ whole genome shotgun (WGS) entry which is preliminary data.</text>
</comment>
<evidence type="ECO:0000313" key="5">
    <source>
        <dbReference type="EMBL" id="MCP3423912.1"/>
    </source>
</evidence>
<protein>
    <submittedName>
        <fullName evidence="5">BlaI/MecI/CopY family transcriptional regulator</fullName>
    </submittedName>
</protein>
<dbReference type="Gene3D" id="6.10.140.850">
    <property type="match status" value="1"/>
</dbReference>
<sequence>MSPRSRMGELEQAVLEALWDLDASRCGADVPDGHGASGREVHERLVGRDLAYTTVMTVLDRLVRKDLVVRQRDGRAFRYAPRLTRAAMTAELMHEALEGTRGDREQALVSFVGEASAEDLAALRRALDDLR</sequence>
<accession>A0ABT1L200</accession>
<dbReference type="Gene3D" id="1.10.10.10">
    <property type="entry name" value="Winged helix-like DNA-binding domain superfamily/Winged helix DNA-binding domain"/>
    <property type="match status" value="1"/>
</dbReference>
<name>A0ABT1L200_9ACTN</name>
<evidence type="ECO:0000256" key="2">
    <source>
        <dbReference type="ARBA" id="ARBA00023015"/>
    </source>
</evidence>
<dbReference type="RefSeq" id="WP_254183076.1">
    <property type="nucleotide sequence ID" value="NZ_JANARS010000010.1"/>
</dbReference>
<keyword evidence="6" id="KW-1185">Reference proteome</keyword>
<dbReference type="InterPro" id="IPR036390">
    <property type="entry name" value="WH_DNA-bd_sf"/>
</dbReference>
<dbReference type="SUPFAM" id="SSF46785">
    <property type="entry name" value="Winged helix' DNA-binding domain"/>
    <property type="match status" value="1"/>
</dbReference>
<keyword evidence="3" id="KW-0238">DNA-binding</keyword>
<organism evidence="5 6">
    <name type="scientific">Nocardioides pinisoli</name>
    <dbReference type="NCBI Taxonomy" id="2950279"/>
    <lineage>
        <taxon>Bacteria</taxon>
        <taxon>Bacillati</taxon>
        <taxon>Actinomycetota</taxon>
        <taxon>Actinomycetes</taxon>
        <taxon>Propionibacteriales</taxon>
        <taxon>Nocardioidaceae</taxon>
        <taxon>Nocardioides</taxon>
    </lineage>
</organism>
<dbReference type="InterPro" id="IPR036388">
    <property type="entry name" value="WH-like_DNA-bd_sf"/>
</dbReference>
<proteinExistence type="inferred from homology"/>
<dbReference type="Pfam" id="PF03965">
    <property type="entry name" value="Penicillinase_R"/>
    <property type="match status" value="1"/>
</dbReference>
<evidence type="ECO:0000256" key="4">
    <source>
        <dbReference type="ARBA" id="ARBA00023163"/>
    </source>
</evidence>
<gene>
    <name evidence="5" type="ORF">NCI01_19065</name>
</gene>
<evidence type="ECO:0000256" key="1">
    <source>
        <dbReference type="ARBA" id="ARBA00011046"/>
    </source>
</evidence>
<comment type="similarity">
    <text evidence="1">Belongs to the BlaI transcriptional regulatory family.</text>
</comment>
<keyword evidence="4" id="KW-0804">Transcription</keyword>